<proteinExistence type="predicted"/>
<feature type="signal peptide" evidence="3">
    <location>
        <begin position="1"/>
        <end position="24"/>
    </location>
</feature>
<dbReference type="SUPFAM" id="SSF53448">
    <property type="entry name" value="Nucleotide-diphospho-sugar transferases"/>
    <property type="match status" value="1"/>
</dbReference>
<dbReference type="OMA" id="MWGALDS"/>
<gene>
    <name evidence="5" type="ORF">PISL3812_06971</name>
</gene>
<feature type="region of interest" description="Disordered" evidence="1">
    <location>
        <begin position="579"/>
        <end position="599"/>
    </location>
</feature>
<keyword evidence="2" id="KW-0812">Transmembrane</keyword>
<dbReference type="PANTHER" id="PTHR36851:SF1">
    <property type="entry name" value="GLYCO_TRANS_2-LIKE DOMAIN-CONTAINING PROTEIN"/>
    <property type="match status" value="1"/>
</dbReference>
<feature type="transmembrane region" description="Helical" evidence="2">
    <location>
        <begin position="440"/>
        <end position="462"/>
    </location>
</feature>
<evidence type="ECO:0000256" key="3">
    <source>
        <dbReference type="SAM" id="SignalP"/>
    </source>
</evidence>
<dbReference type="Gene3D" id="3.90.550.10">
    <property type="entry name" value="Spore Coat Polysaccharide Biosynthesis Protein SpsA, Chain A"/>
    <property type="match status" value="1"/>
</dbReference>
<reference evidence="5 6" key="1">
    <citation type="submission" date="2015-04" db="EMBL/GenBank/DDBJ databases">
        <authorList>
            <person name="Syromyatnikov M.Y."/>
            <person name="Popov V.N."/>
        </authorList>
    </citation>
    <scope>NUCLEOTIDE SEQUENCE [LARGE SCALE GENOMIC DNA]</scope>
    <source>
        <strain evidence="5">WF-38-12</strain>
    </source>
</reference>
<keyword evidence="2" id="KW-0472">Membrane</keyword>
<evidence type="ECO:0000259" key="4">
    <source>
        <dbReference type="Pfam" id="PF13632"/>
    </source>
</evidence>
<dbReference type="InterPro" id="IPR029044">
    <property type="entry name" value="Nucleotide-diphossugar_trans"/>
</dbReference>
<evidence type="ECO:0000256" key="1">
    <source>
        <dbReference type="SAM" id="MobiDB-lite"/>
    </source>
</evidence>
<keyword evidence="2" id="KW-1133">Transmembrane helix</keyword>
<dbReference type="EMBL" id="CVMT01000007">
    <property type="protein sequence ID" value="CRG89932.1"/>
    <property type="molecule type" value="Genomic_DNA"/>
</dbReference>
<protein>
    <recommendedName>
        <fullName evidence="4">Glycosyltransferase 2-like domain-containing protein</fullName>
    </recommendedName>
</protein>
<feature type="transmembrane region" description="Helical" evidence="2">
    <location>
        <begin position="482"/>
        <end position="504"/>
    </location>
</feature>
<feature type="chain" id="PRO_5017942433" description="Glycosyltransferase 2-like domain-containing protein" evidence="3">
    <location>
        <begin position="25"/>
        <end position="599"/>
    </location>
</feature>
<dbReference type="PANTHER" id="PTHR36851">
    <property type="entry name" value="UNNAMED PRODUCT"/>
    <property type="match status" value="1"/>
</dbReference>
<evidence type="ECO:0000313" key="6">
    <source>
        <dbReference type="Proteomes" id="UP000054383"/>
    </source>
</evidence>
<organism evidence="5 6">
    <name type="scientific">Talaromyces islandicus</name>
    <name type="common">Penicillium islandicum</name>
    <dbReference type="NCBI Taxonomy" id="28573"/>
    <lineage>
        <taxon>Eukaryota</taxon>
        <taxon>Fungi</taxon>
        <taxon>Dikarya</taxon>
        <taxon>Ascomycota</taxon>
        <taxon>Pezizomycotina</taxon>
        <taxon>Eurotiomycetes</taxon>
        <taxon>Eurotiomycetidae</taxon>
        <taxon>Eurotiales</taxon>
        <taxon>Trichocomaceae</taxon>
        <taxon>Talaromyces</taxon>
        <taxon>Talaromyces sect. Islandici</taxon>
    </lineage>
</organism>
<evidence type="ECO:0000256" key="2">
    <source>
        <dbReference type="SAM" id="Phobius"/>
    </source>
</evidence>
<keyword evidence="3" id="KW-0732">Signal</keyword>
<dbReference type="Pfam" id="PF13632">
    <property type="entry name" value="Glyco_trans_2_3"/>
    <property type="match status" value="1"/>
</dbReference>
<accession>A0A0U1M3H1</accession>
<keyword evidence="6" id="KW-1185">Reference proteome</keyword>
<name>A0A0U1M3H1_TALIS</name>
<dbReference type="Proteomes" id="UP000054383">
    <property type="component" value="Unassembled WGS sequence"/>
</dbReference>
<dbReference type="OrthoDB" id="5819478at2759"/>
<dbReference type="AlphaFoldDB" id="A0A0U1M3H1"/>
<evidence type="ECO:0000313" key="5">
    <source>
        <dbReference type="EMBL" id="CRG89932.1"/>
    </source>
</evidence>
<feature type="domain" description="Glycosyltransferase 2-like" evidence="4">
    <location>
        <begin position="253"/>
        <end position="473"/>
    </location>
</feature>
<feature type="transmembrane region" description="Helical" evidence="2">
    <location>
        <begin position="66"/>
        <end position="86"/>
    </location>
</feature>
<dbReference type="InterPro" id="IPR001173">
    <property type="entry name" value="Glyco_trans_2-like"/>
</dbReference>
<sequence length="599" mass="66340">MWKWLSRCVPGLSLLSLVTLLVLAFPETVSWIHIPWSGKGPGVPSRHGGNDRQEHQAALSIAQKVFIGYTVFVHGNAFTFSLRLAWALSQMVRQTRAVLRRRPLTKTLRGPAGSESPIFADSPTDIPDPISFDLGALEDGEQGEVVHAIILPNYSEDLDTLETTLKVLASHPRAATQYEVFLAMEQKELKAPEKAVTLISTFQGHFKDICSTFHPSGLTGEISGKSSNVAWAAKHIVQTHKSEDHAVDYENVIITVMDADTHLTQDYFNEIRRLHWLHNKDADHALYASPIIFDRNSNDVPILVRCADLLWGFAGVSAMYPGCPIVIPTSVYSLSLALAEKVGGWDGDATAIGEDMHMLLKCYFETGGDVVTHVIYSPASQCNVQSSGDGNWGPYTSTLFARYRQALRHMWGALDTGYSVRQSVGGISSRPHLGFKPRHIALFHLLFEAHFLPCHLTILLVFSSLYTTFFPASQMNPALEWAFFITGFLRGVSFVGMNLCITLYDRWHSVCVNARARDMSKAGLSDTGLSFRVWYRPQQLAERICFPIAGTVFGSIPAIHAEMSHFWTDRLVYRVSKKPSFGSPSPSSSSPGSPQAFPV</sequence>